<evidence type="ECO:0000313" key="9">
    <source>
        <dbReference type="Ensembl" id="ENSMMNP00015016330.1"/>
    </source>
</evidence>
<reference evidence="9" key="1">
    <citation type="submission" date="2025-08" db="UniProtKB">
        <authorList>
            <consortium name="Ensembl"/>
        </authorList>
    </citation>
    <scope>IDENTIFICATION</scope>
</reference>
<dbReference type="GeneTree" id="ENSGT01150000286995"/>
<evidence type="ECO:0000259" key="8">
    <source>
        <dbReference type="Pfam" id="PF00129"/>
    </source>
</evidence>
<keyword evidence="10" id="KW-1185">Reference proteome</keyword>
<feature type="transmembrane region" description="Helical" evidence="7">
    <location>
        <begin position="233"/>
        <end position="255"/>
    </location>
</feature>
<keyword evidence="2" id="KW-1003">Cell membrane</keyword>
<dbReference type="AlphaFoldDB" id="A0A8C6BMG5"/>
<keyword evidence="7" id="KW-1133">Transmembrane helix</keyword>
<organism evidence="9 10">
    <name type="scientific">Monodon monoceros</name>
    <name type="common">Narwhal</name>
    <name type="synonym">Ceratodon monodon</name>
    <dbReference type="NCBI Taxonomy" id="40151"/>
    <lineage>
        <taxon>Eukaryota</taxon>
        <taxon>Metazoa</taxon>
        <taxon>Chordata</taxon>
        <taxon>Craniata</taxon>
        <taxon>Vertebrata</taxon>
        <taxon>Euteleostomi</taxon>
        <taxon>Mammalia</taxon>
        <taxon>Eutheria</taxon>
        <taxon>Laurasiatheria</taxon>
        <taxon>Artiodactyla</taxon>
        <taxon>Whippomorpha</taxon>
        <taxon>Cetacea</taxon>
        <taxon>Odontoceti</taxon>
        <taxon>Monodontidae</taxon>
        <taxon>Monodon</taxon>
    </lineage>
</organism>
<feature type="domain" description="MHC class I-like antigen recognition-like" evidence="8">
    <location>
        <begin position="23"/>
        <end position="195"/>
    </location>
</feature>
<dbReference type="InterPro" id="IPR050208">
    <property type="entry name" value="MHC_class-I_related"/>
</dbReference>
<dbReference type="SUPFAM" id="SSF54452">
    <property type="entry name" value="MHC antigen-recognition domain"/>
    <property type="match status" value="1"/>
</dbReference>
<dbReference type="FunFam" id="3.30.500.10:FF:000003">
    <property type="entry name" value="IgG receptor FcRn large subunit p51"/>
    <property type="match status" value="1"/>
</dbReference>
<dbReference type="InterPro" id="IPR037055">
    <property type="entry name" value="MHC_I-like_Ag-recog_sf"/>
</dbReference>
<protein>
    <recommendedName>
        <fullName evidence="8">MHC class I-like antigen recognition-like domain-containing protein</fullName>
    </recommendedName>
</protein>
<dbReference type="InterPro" id="IPR011162">
    <property type="entry name" value="MHC_I/II-like_Ag-recog"/>
</dbReference>
<dbReference type="InterPro" id="IPR011161">
    <property type="entry name" value="MHC_I-like_Ag-recog"/>
</dbReference>
<dbReference type="Gene3D" id="3.30.500.10">
    <property type="entry name" value="MHC class I-like antigen recognition-like"/>
    <property type="match status" value="1"/>
</dbReference>
<proteinExistence type="predicted"/>
<keyword evidence="4 7" id="KW-0472">Membrane</keyword>
<dbReference type="Proteomes" id="UP000694561">
    <property type="component" value="Unplaced"/>
</dbReference>
<evidence type="ECO:0000313" key="10">
    <source>
        <dbReference type="Proteomes" id="UP000694561"/>
    </source>
</evidence>
<evidence type="ECO:0000256" key="5">
    <source>
        <dbReference type="ARBA" id="ARBA00023157"/>
    </source>
</evidence>
<evidence type="ECO:0000256" key="3">
    <source>
        <dbReference type="ARBA" id="ARBA00022729"/>
    </source>
</evidence>
<evidence type="ECO:0000256" key="4">
    <source>
        <dbReference type="ARBA" id="ARBA00023136"/>
    </source>
</evidence>
<dbReference type="PANTHER" id="PTHR16675:SF154">
    <property type="entry name" value="MHC CLASS I POLYPEPTIDE-RELATED SEQUENCE A-RELATED"/>
    <property type="match status" value="1"/>
</dbReference>
<keyword evidence="3" id="KW-0732">Signal</keyword>
<dbReference type="PANTHER" id="PTHR16675">
    <property type="entry name" value="MHC CLASS I-RELATED"/>
    <property type="match status" value="1"/>
</dbReference>
<evidence type="ECO:0000256" key="7">
    <source>
        <dbReference type="SAM" id="Phobius"/>
    </source>
</evidence>
<evidence type="ECO:0000256" key="6">
    <source>
        <dbReference type="ARBA" id="ARBA00023180"/>
    </source>
</evidence>
<reference evidence="9" key="2">
    <citation type="submission" date="2025-09" db="UniProtKB">
        <authorList>
            <consortium name="Ensembl"/>
        </authorList>
    </citation>
    <scope>IDENTIFICATION</scope>
</reference>
<keyword evidence="6" id="KW-0325">Glycoprotein</keyword>
<name>A0A8C6BMG5_MONMO</name>
<keyword evidence="5" id="KW-1015">Disulfide bond</keyword>
<dbReference type="GO" id="GO:0009897">
    <property type="term" value="C:external side of plasma membrane"/>
    <property type="evidence" value="ECO:0007669"/>
    <property type="project" value="TreeGrafter"/>
</dbReference>
<keyword evidence="7" id="KW-0812">Transmembrane</keyword>
<accession>A0A8C6BMG5</accession>
<evidence type="ECO:0000256" key="1">
    <source>
        <dbReference type="ARBA" id="ARBA00004236"/>
    </source>
</evidence>
<dbReference type="Pfam" id="PF00129">
    <property type="entry name" value="MHC_I"/>
    <property type="match status" value="1"/>
</dbReference>
<evidence type="ECO:0000256" key="2">
    <source>
        <dbReference type="ARBA" id="ARBA00022475"/>
    </source>
</evidence>
<dbReference type="GO" id="GO:0006955">
    <property type="term" value="P:immune response"/>
    <property type="evidence" value="ECO:0007669"/>
    <property type="project" value="TreeGrafter"/>
</dbReference>
<dbReference type="Ensembl" id="ENSMMNT00015017931.1">
    <property type="protein sequence ID" value="ENSMMNP00015016330.1"/>
    <property type="gene ID" value="ENSMMNG00015012041.1"/>
</dbReference>
<dbReference type="GO" id="GO:0005615">
    <property type="term" value="C:extracellular space"/>
    <property type="evidence" value="ECO:0007669"/>
    <property type="project" value="TreeGrafter"/>
</dbReference>
<comment type="subcellular location">
    <subcellularLocation>
        <location evidence="1">Cell membrane</location>
    </subcellularLocation>
</comment>
<sequence length="296" mass="33021">HYLNHVSKILVDATWSVGLSLQGDHSLHYNLAALTRDGSVQSSFFAGGHLDGQALLRYDCETGRVEPQGLWAEELGAETWDTESKDLTETWKDLRELLAEILALQEEKGGESGENLGCEIREDNHAWGFRFRYYDGELLLSCHPETHGCTVPQSLARNLAMEMEKSWDTDGFQSKYYQAHMQGELCGRLRGYLESWTGFRERTEPPRRDSAHGDPSCPLVPLSGESLLHQSQWWTILGVAAFALVFIIGPCVLCYSKKKKTALAVGSPGEKSGRRTIRLKLGFSGWCQSPACDAPL</sequence>